<dbReference type="EMBL" id="JANUBL010000008">
    <property type="protein sequence ID" value="MCS4122694.1"/>
    <property type="molecule type" value="Genomic_DNA"/>
</dbReference>
<dbReference type="Proteomes" id="UP001155144">
    <property type="component" value="Unassembled WGS sequence"/>
</dbReference>
<accession>A0A9X2ZVC2</accession>
<reference evidence="2" key="1">
    <citation type="submission" date="2022-08" db="EMBL/GenBank/DDBJ databases">
        <title>Genomic Encyclopedia of Type Strains, Phase V (KMG-V): Genome sequencing to study the core and pangenomes of soil and plant-associated prokaryotes.</title>
        <authorList>
            <person name="Whitman W."/>
        </authorList>
    </citation>
    <scope>NUCLEOTIDE SEQUENCE</scope>
    <source>
        <strain evidence="2">SP3026</strain>
    </source>
</reference>
<feature type="compositionally biased region" description="Basic and acidic residues" evidence="1">
    <location>
        <begin position="48"/>
        <end position="60"/>
    </location>
</feature>
<name>A0A9X2ZVC2_9BACT</name>
<protein>
    <submittedName>
        <fullName evidence="2">Uncharacterized protein</fullName>
    </submittedName>
</protein>
<dbReference type="AlphaFoldDB" id="A0A9X2ZVC2"/>
<sequence>MHRPGHASVLPDHITPIPAPDSPREAELLVLLLEAGLNPKAGLYPKADSAEPEKTRPDKG</sequence>
<evidence type="ECO:0000313" key="3">
    <source>
        <dbReference type="Proteomes" id="UP001155144"/>
    </source>
</evidence>
<organism evidence="2 3">
    <name type="scientific">Salinibacter ruber</name>
    <dbReference type="NCBI Taxonomy" id="146919"/>
    <lineage>
        <taxon>Bacteria</taxon>
        <taxon>Pseudomonadati</taxon>
        <taxon>Rhodothermota</taxon>
        <taxon>Rhodothermia</taxon>
        <taxon>Rhodothermales</taxon>
        <taxon>Salinibacteraceae</taxon>
        <taxon>Salinibacter</taxon>
    </lineage>
</organism>
<comment type="caution">
    <text evidence="2">The sequence shown here is derived from an EMBL/GenBank/DDBJ whole genome shotgun (WGS) entry which is preliminary data.</text>
</comment>
<gene>
    <name evidence="2" type="ORF">GGP45_003061</name>
</gene>
<feature type="region of interest" description="Disordered" evidence="1">
    <location>
        <begin position="1"/>
        <end position="21"/>
    </location>
</feature>
<feature type="region of interest" description="Disordered" evidence="1">
    <location>
        <begin position="40"/>
        <end position="60"/>
    </location>
</feature>
<evidence type="ECO:0000313" key="2">
    <source>
        <dbReference type="EMBL" id="MCS4122694.1"/>
    </source>
</evidence>
<evidence type="ECO:0000256" key="1">
    <source>
        <dbReference type="SAM" id="MobiDB-lite"/>
    </source>
</evidence>
<proteinExistence type="predicted"/>